<reference evidence="1 2" key="1">
    <citation type="journal article" date="2016" name="Nat. Commun.">
        <title>Thousands of microbial genomes shed light on interconnected biogeochemical processes in an aquifer system.</title>
        <authorList>
            <person name="Anantharaman K."/>
            <person name="Brown C.T."/>
            <person name="Hug L.A."/>
            <person name="Sharon I."/>
            <person name="Castelle C.J."/>
            <person name="Probst A.J."/>
            <person name="Thomas B.C."/>
            <person name="Singh A."/>
            <person name="Wilkins M.J."/>
            <person name="Karaoz U."/>
            <person name="Brodie E.L."/>
            <person name="Williams K.H."/>
            <person name="Hubbard S.S."/>
            <person name="Banfield J.F."/>
        </authorList>
    </citation>
    <scope>NUCLEOTIDE SEQUENCE [LARGE SCALE GENOMIC DNA]</scope>
</reference>
<dbReference type="AlphaFoldDB" id="A0A1G2ICE7"/>
<gene>
    <name evidence="1" type="ORF">A2908_03220</name>
</gene>
<dbReference type="STRING" id="1802214.A2908_03220"/>
<sequence>MFSLDPRGGHNRYKFNKDFFKKWTPKMAYVLGFMYADGNITDSVVFRTQYISFDSADREIIEKIKIALSSNHKIQIKPERLTIHANGTYKSREAFRLRIGSREMFDDLLRPHPLITCAFSSNLRTIRVPKNSMRSFTTPPIFWDASGTHLGETASSY</sequence>
<accession>A0A1G2ICE7</accession>
<dbReference type="InterPro" id="IPR027434">
    <property type="entry name" value="Homing_endonucl"/>
</dbReference>
<name>A0A1G2ICE7_9BACT</name>
<dbReference type="Proteomes" id="UP000176774">
    <property type="component" value="Unassembled WGS sequence"/>
</dbReference>
<protein>
    <recommendedName>
        <fullName evidence="3">DOD-type homing endonuclease domain-containing protein</fullName>
    </recommendedName>
</protein>
<comment type="caution">
    <text evidence="1">The sequence shown here is derived from an EMBL/GenBank/DDBJ whole genome shotgun (WGS) entry which is preliminary data.</text>
</comment>
<evidence type="ECO:0008006" key="3">
    <source>
        <dbReference type="Google" id="ProtNLM"/>
    </source>
</evidence>
<dbReference type="SUPFAM" id="SSF55608">
    <property type="entry name" value="Homing endonucleases"/>
    <property type="match status" value="1"/>
</dbReference>
<evidence type="ECO:0000313" key="2">
    <source>
        <dbReference type="Proteomes" id="UP000176774"/>
    </source>
</evidence>
<dbReference type="EMBL" id="MHPA01000027">
    <property type="protein sequence ID" value="OGZ72419.1"/>
    <property type="molecule type" value="Genomic_DNA"/>
</dbReference>
<organism evidence="1 2">
    <name type="scientific">Candidatus Staskawiczbacteria bacterium RIFCSPLOWO2_01_FULL_38_12b</name>
    <dbReference type="NCBI Taxonomy" id="1802214"/>
    <lineage>
        <taxon>Bacteria</taxon>
        <taxon>Candidatus Staskawicziibacteriota</taxon>
    </lineage>
</organism>
<evidence type="ECO:0000313" key="1">
    <source>
        <dbReference type="EMBL" id="OGZ72419.1"/>
    </source>
</evidence>
<dbReference type="Gene3D" id="3.10.28.10">
    <property type="entry name" value="Homing endonucleases"/>
    <property type="match status" value="1"/>
</dbReference>
<proteinExistence type="predicted"/>